<keyword evidence="12" id="KW-1185">Reference proteome</keyword>
<protein>
    <recommendedName>
        <fullName evidence="13">Major facilitator superfamily (MFS) profile domain-containing protein</fullName>
    </recommendedName>
</protein>
<dbReference type="GO" id="GO:0015293">
    <property type="term" value="F:symporter activity"/>
    <property type="evidence" value="ECO:0007669"/>
    <property type="project" value="UniProtKB-KW"/>
</dbReference>
<evidence type="ECO:0000256" key="7">
    <source>
        <dbReference type="ARBA" id="ARBA00022989"/>
    </source>
</evidence>
<dbReference type="PANTHER" id="PTHR23500:SF357">
    <property type="entry name" value="IP12678P"/>
    <property type="match status" value="1"/>
</dbReference>
<comment type="subcellular location">
    <subcellularLocation>
        <location evidence="1">Membrane</location>
        <topology evidence="1">Multi-pass membrane protein</topology>
    </subcellularLocation>
</comment>
<proteinExistence type="inferred from homology"/>
<dbReference type="PANTHER" id="PTHR23500">
    <property type="entry name" value="SOLUTE CARRIER FAMILY 2, FACILITATED GLUCOSE TRANSPORTER"/>
    <property type="match status" value="1"/>
</dbReference>
<feature type="transmembrane region" description="Helical" evidence="9">
    <location>
        <begin position="114"/>
        <end position="132"/>
    </location>
</feature>
<dbReference type="GO" id="GO:0015145">
    <property type="term" value="F:monosaccharide transmembrane transporter activity"/>
    <property type="evidence" value="ECO:0007669"/>
    <property type="project" value="InterPro"/>
</dbReference>
<dbReference type="EnsemblPlants" id="Pp3c20_16420V3.1">
    <property type="protein sequence ID" value="Pp3c20_16420V3.1"/>
    <property type="gene ID" value="Pp3c20_16420"/>
</dbReference>
<dbReference type="SUPFAM" id="SSF103473">
    <property type="entry name" value="MFS general substrate transporter"/>
    <property type="match status" value="1"/>
</dbReference>
<organism evidence="10">
    <name type="scientific">Physcomitrium patens</name>
    <name type="common">Spreading-leaved earth moss</name>
    <name type="synonym">Physcomitrella patens</name>
    <dbReference type="NCBI Taxonomy" id="3218"/>
    <lineage>
        <taxon>Eukaryota</taxon>
        <taxon>Viridiplantae</taxon>
        <taxon>Streptophyta</taxon>
        <taxon>Embryophyta</taxon>
        <taxon>Bryophyta</taxon>
        <taxon>Bryophytina</taxon>
        <taxon>Bryopsida</taxon>
        <taxon>Funariidae</taxon>
        <taxon>Funariales</taxon>
        <taxon>Funariaceae</taxon>
        <taxon>Physcomitrium</taxon>
    </lineage>
</organism>
<dbReference type="Pfam" id="PF00083">
    <property type="entry name" value="Sugar_tr"/>
    <property type="match status" value="2"/>
</dbReference>
<keyword evidence="6" id="KW-0769">Symport</keyword>
<keyword evidence="5 9" id="KW-0812">Transmembrane</keyword>
<evidence type="ECO:0000256" key="1">
    <source>
        <dbReference type="ARBA" id="ARBA00004141"/>
    </source>
</evidence>
<evidence type="ECO:0000256" key="6">
    <source>
        <dbReference type="ARBA" id="ARBA00022847"/>
    </source>
</evidence>
<reference evidence="10 12" key="1">
    <citation type="journal article" date="2008" name="Science">
        <title>The Physcomitrella genome reveals evolutionary insights into the conquest of land by plants.</title>
        <authorList>
            <person name="Rensing S."/>
            <person name="Lang D."/>
            <person name="Zimmer A."/>
            <person name="Terry A."/>
            <person name="Salamov A."/>
            <person name="Shapiro H."/>
            <person name="Nishiyama T."/>
            <person name="Perroud P.-F."/>
            <person name="Lindquist E."/>
            <person name="Kamisugi Y."/>
            <person name="Tanahashi T."/>
            <person name="Sakakibara K."/>
            <person name="Fujita T."/>
            <person name="Oishi K."/>
            <person name="Shin-I T."/>
            <person name="Kuroki Y."/>
            <person name="Toyoda A."/>
            <person name="Suzuki Y."/>
            <person name="Hashimoto A."/>
            <person name="Yamaguchi K."/>
            <person name="Sugano A."/>
            <person name="Kohara Y."/>
            <person name="Fujiyama A."/>
            <person name="Anterola A."/>
            <person name="Aoki S."/>
            <person name="Ashton N."/>
            <person name="Barbazuk W.B."/>
            <person name="Barker E."/>
            <person name="Bennetzen J."/>
            <person name="Bezanilla M."/>
            <person name="Blankenship R."/>
            <person name="Cho S.H."/>
            <person name="Dutcher S."/>
            <person name="Estelle M."/>
            <person name="Fawcett J.A."/>
            <person name="Gundlach H."/>
            <person name="Hanada K."/>
            <person name="Heyl A."/>
            <person name="Hicks K.A."/>
            <person name="Hugh J."/>
            <person name="Lohr M."/>
            <person name="Mayer K."/>
            <person name="Melkozernov A."/>
            <person name="Murata T."/>
            <person name="Nelson D."/>
            <person name="Pils B."/>
            <person name="Prigge M."/>
            <person name="Reiss B."/>
            <person name="Renner T."/>
            <person name="Rombauts S."/>
            <person name="Rushton P."/>
            <person name="Sanderfoot A."/>
            <person name="Schween G."/>
            <person name="Shiu S.-H."/>
            <person name="Stueber K."/>
            <person name="Theodoulou F.L."/>
            <person name="Tu H."/>
            <person name="Van de Peer Y."/>
            <person name="Verrier P.J."/>
            <person name="Waters E."/>
            <person name="Wood A."/>
            <person name="Yang L."/>
            <person name="Cove D."/>
            <person name="Cuming A."/>
            <person name="Hasebe M."/>
            <person name="Lucas S."/>
            <person name="Mishler D.B."/>
            <person name="Reski R."/>
            <person name="Grigoriev I."/>
            <person name="Quatrano R.S."/>
            <person name="Boore J.L."/>
        </authorList>
    </citation>
    <scope>NUCLEOTIDE SEQUENCE [LARGE SCALE GENOMIC DNA]</scope>
    <source>
        <strain evidence="11 12">cv. Gransden 2004</strain>
    </source>
</reference>
<evidence type="ECO:0000256" key="3">
    <source>
        <dbReference type="ARBA" id="ARBA00022448"/>
    </source>
</evidence>
<evidence type="ECO:0008006" key="13">
    <source>
        <dbReference type="Google" id="ProtNLM"/>
    </source>
</evidence>
<feature type="transmembrane region" description="Helical" evidence="9">
    <location>
        <begin position="87"/>
        <end position="107"/>
    </location>
</feature>
<keyword evidence="8 9" id="KW-0472">Membrane</keyword>
<dbReference type="InterPro" id="IPR036259">
    <property type="entry name" value="MFS_trans_sf"/>
</dbReference>
<gene>
    <name evidence="10" type="ORF">PHYPA_025204</name>
</gene>
<accession>A0A2K1IVF9</accession>
<dbReference type="STRING" id="3218.A0A2K1IVF9"/>
<dbReference type="Gramene" id="Pp3c20_16420V3.1">
    <property type="protein sequence ID" value="Pp3c20_16420V3.1"/>
    <property type="gene ID" value="Pp3c20_16420"/>
</dbReference>
<evidence type="ECO:0000256" key="2">
    <source>
        <dbReference type="ARBA" id="ARBA00010992"/>
    </source>
</evidence>
<dbReference type="CDD" id="cd17361">
    <property type="entry name" value="MFS_STP"/>
    <property type="match status" value="1"/>
</dbReference>
<reference evidence="10 12" key="2">
    <citation type="journal article" date="2018" name="Plant J.">
        <title>The Physcomitrella patens chromosome-scale assembly reveals moss genome structure and evolution.</title>
        <authorList>
            <person name="Lang D."/>
            <person name="Ullrich K.K."/>
            <person name="Murat F."/>
            <person name="Fuchs J."/>
            <person name="Jenkins J."/>
            <person name="Haas F.B."/>
            <person name="Piednoel M."/>
            <person name="Gundlach H."/>
            <person name="Van Bel M."/>
            <person name="Meyberg R."/>
            <person name="Vives C."/>
            <person name="Morata J."/>
            <person name="Symeonidi A."/>
            <person name="Hiss M."/>
            <person name="Muchero W."/>
            <person name="Kamisugi Y."/>
            <person name="Saleh O."/>
            <person name="Blanc G."/>
            <person name="Decker E.L."/>
            <person name="van Gessel N."/>
            <person name="Grimwood J."/>
            <person name="Hayes R.D."/>
            <person name="Graham S.W."/>
            <person name="Gunter L.E."/>
            <person name="McDaniel S.F."/>
            <person name="Hoernstein S.N.W."/>
            <person name="Larsson A."/>
            <person name="Li F.W."/>
            <person name="Perroud P.F."/>
            <person name="Phillips J."/>
            <person name="Ranjan P."/>
            <person name="Rokshar D.S."/>
            <person name="Rothfels C.J."/>
            <person name="Schneider L."/>
            <person name="Shu S."/>
            <person name="Stevenson D.W."/>
            <person name="Thummler F."/>
            <person name="Tillich M."/>
            <person name="Villarreal Aguilar J.C."/>
            <person name="Widiez T."/>
            <person name="Wong G.K."/>
            <person name="Wymore A."/>
            <person name="Zhang Y."/>
            <person name="Zimmer A.D."/>
            <person name="Quatrano R.S."/>
            <person name="Mayer K.F.X."/>
            <person name="Goodstein D."/>
            <person name="Casacuberta J.M."/>
            <person name="Vandepoele K."/>
            <person name="Reski R."/>
            <person name="Cuming A.C."/>
            <person name="Tuskan G.A."/>
            <person name="Maumus F."/>
            <person name="Salse J."/>
            <person name="Schmutz J."/>
            <person name="Rensing S.A."/>
        </authorList>
    </citation>
    <scope>NUCLEOTIDE SEQUENCE [LARGE SCALE GENOMIC DNA]</scope>
    <source>
        <strain evidence="11 12">cv. Gransden 2004</strain>
    </source>
</reference>
<dbReference type="GO" id="GO:0016020">
    <property type="term" value="C:membrane"/>
    <property type="evidence" value="ECO:0007669"/>
    <property type="project" value="UniProtKB-SubCell"/>
</dbReference>
<dbReference type="PRINTS" id="PR00171">
    <property type="entry name" value="SUGRTRNSPORT"/>
</dbReference>
<comment type="similarity">
    <text evidence="2">Belongs to the major facilitator superfamily. Sugar transporter (TC 2.A.1.1) family.</text>
</comment>
<feature type="transmembrane region" description="Helical" evidence="9">
    <location>
        <begin position="194"/>
        <end position="215"/>
    </location>
</feature>
<evidence type="ECO:0000313" key="12">
    <source>
        <dbReference type="Proteomes" id="UP000006727"/>
    </source>
</evidence>
<keyword evidence="3" id="KW-0813">Transport</keyword>
<feature type="transmembrane region" description="Helical" evidence="9">
    <location>
        <begin position="227"/>
        <end position="249"/>
    </location>
</feature>
<keyword evidence="7 9" id="KW-1133">Transmembrane helix</keyword>
<dbReference type="InterPro" id="IPR005828">
    <property type="entry name" value="MFS_sugar_transport-like"/>
</dbReference>
<name>A0A2K1IVF9_PHYPA</name>
<keyword evidence="4" id="KW-0762">Sugar transport</keyword>
<sequence>MAGGGVVSSGGSKGAQYEGKTTVYVIQARIVAARGGLLFEYDIGISGGVTAMDDFLIKFFPHVYHNKHSRELHESHYCKYDDSGLQLYTSSLYLAGLVATFLASFATRLGGRKLSMFLAGIAFLSAPLSEMTPARLRGALNIMFQLAATVGILTANLIKYVNAEYEDMVEASEIAQRVEHPMPNILQKRNRSQLVMAIAIPFFQQVTGIMFYTPVLFNTIGFGQDASLYSAVTTGAVNVVATFVSLGVVDRWGCRVLFLEGGVQMTISQVIIAIILALKFEGTTELPEGEAVGFVILICIYVSTFAWSWGPLRWLVPSEIFPIETRSAEMSITTFIIAQIFLTILCHFEHGIFLFFAGWVVIMTIFIVLDLPETKRLPIEEMIDVWRRHWLWKCIMPNDPPIHDEKPKMTQ</sequence>
<evidence type="ECO:0000256" key="5">
    <source>
        <dbReference type="ARBA" id="ARBA00022692"/>
    </source>
</evidence>
<feature type="transmembrane region" description="Helical" evidence="9">
    <location>
        <begin position="138"/>
        <end position="158"/>
    </location>
</feature>
<dbReference type="InterPro" id="IPR044778">
    <property type="entry name" value="MFS_STP/MST-like_plant"/>
</dbReference>
<feature type="transmembrane region" description="Helical" evidence="9">
    <location>
        <begin position="292"/>
        <end position="316"/>
    </location>
</feature>
<dbReference type="InterPro" id="IPR045262">
    <property type="entry name" value="STP/PLT_plant"/>
</dbReference>
<dbReference type="Proteomes" id="UP000006727">
    <property type="component" value="Chromosome 20"/>
</dbReference>
<feature type="transmembrane region" description="Helical" evidence="9">
    <location>
        <begin position="256"/>
        <end position="280"/>
    </location>
</feature>
<dbReference type="Gene3D" id="1.20.1250.20">
    <property type="entry name" value="MFS general substrate transporter like domains"/>
    <property type="match status" value="2"/>
</dbReference>
<evidence type="ECO:0000256" key="9">
    <source>
        <dbReference type="SAM" id="Phobius"/>
    </source>
</evidence>
<reference evidence="11" key="3">
    <citation type="submission" date="2020-12" db="UniProtKB">
        <authorList>
            <consortium name="EnsemblPlants"/>
        </authorList>
    </citation>
    <scope>IDENTIFICATION</scope>
</reference>
<evidence type="ECO:0000313" key="10">
    <source>
        <dbReference type="EMBL" id="PNR33261.1"/>
    </source>
</evidence>
<dbReference type="EMBL" id="ABEU02000020">
    <property type="protein sequence ID" value="PNR33261.1"/>
    <property type="molecule type" value="Genomic_DNA"/>
</dbReference>
<feature type="transmembrane region" description="Helical" evidence="9">
    <location>
        <begin position="351"/>
        <end position="369"/>
    </location>
</feature>
<dbReference type="AlphaFoldDB" id="A0A2K1IVF9"/>
<evidence type="ECO:0000256" key="4">
    <source>
        <dbReference type="ARBA" id="ARBA00022597"/>
    </source>
</evidence>
<evidence type="ECO:0000313" key="11">
    <source>
        <dbReference type="EnsemblPlants" id="Pp3c20_16420V3.1"/>
    </source>
</evidence>
<feature type="transmembrane region" description="Helical" evidence="9">
    <location>
        <begin position="328"/>
        <end position="345"/>
    </location>
</feature>
<dbReference type="InterPro" id="IPR003663">
    <property type="entry name" value="Sugar/inositol_transpt"/>
</dbReference>
<evidence type="ECO:0000256" key="8">
    <source>
        <dbReference type="ARBA" id="ARBA00023136"/>
    </source>
</evidence>
<dbReference type="InParanoid" id="A0A2K1IVF9"/>